<dbReference type="Proteomes" id="UP000631114">
    <property type="component" value="Unassembled WGS sequence"/>
</dbReference>
<feature type="domain" description="KIB1-4 beta-propeller" evidence="1">
    <location>
        <begin position="442"/>
        <end position="682"/>
    </location>
</feature>
<dbReference type="OrthoDB" id="1863935at2759"/>
<dbReference type="AlphaFoldDB" id="A0A835IQH4"/>
<comment type="caution">
    <text evidence="2">The sequence shown here is derived from an EMBL/GenBank/DDBJ whole genome shotgun (WGS) entry which is preliminary data.</text>
</comment>
<dbReference type="PANTHER" id="PTHR33127:SF5">
    <property type="entry name" value="TRANSMEMBRANE PROTEIN"/>
    <property type="match status" value="1"/>
</dbReference>
<protein>
    <recommendedName>
        <fullName evidence="1">KIB1-4 beta-propeller domain-containing protein</fullName>
    </recommendedName>
</protein>
<reference evidence="2 3" key="1">
    <citation type="submission" date="2020-10" db="EMBL/GenBank/DDBJ databases">
        <title>The Coptis chinensis genome and diversification of protoberbering-type alkaloids.</title>
        <authorList>
            <person name="Wang B."/>
            <person name="Shu S."/>
            <person name="Song C."/>
            <person name="Liu Y."/>
        </authorList>
    </citation>
    <scope>NUCLEOTIDE SEQUENCE [LARGE SCALE GENOMIC DNA]</scope>
    <source>
        <strain evidence="2">HL-2020</strain>
        <tissue evidence="2">Leaf</tissue>
    </source>
</reference>
<evidence type="ECO:0000259" key="1">
    <source>
        <dbReference type="Pfam" id="PF03478"/>
    </source>
</evidence>
<evidence type="ECO:0000313" key="2">
    <source>
        <dbReference type="EMBL" id="KAF9622261.1"/>
    </source>
</evidence>
<gene>
    <name evidence="2" type="ORF">IFM89_030303</name>
</gene>
<sequence>MANKVANKKSNLLPPTPEPAPWIIFPCGKGRKSHTFTNILDPQKKGYVRSFLEIRRKRCLLSMHGWLLMIDDLKKDQFGKEQYFLWNPDTREVINLPLMDSKDASDCCLYILSCVPTNPDCMILFVGEKENFFLFCTPGDEKWTRQSYKLVRDKDVSNEYIRMGVACTSGTIYALTSQGATAVIERNHCGTLSVRLLAFEKPQTYPGTMIYRPYMVESCEEIYYVVIHHLGINNLKAIGHVEIFKMDFAKEVWVKVESLDGRNFILSDKGCMSFSATKSGTEGNIIYFTLYEDNGCLYAFGVEDGSLSVYLPCPNLKTPFFSPFWLMLSDSNRLVQVLKGKANTNPLAESQGKKINDTLGIVKENVEKPNSPNNWIDLPLDILLSITMKLPLPVDYINSRLVCKTWASSLPPTIRWTVNPICSATQCPWLIFSNRGSSTCSFVDLKSNATHSFDMPELLGAQICFSSDGWLLMSKGDRSMFFFNPFTKVTIELPDLPRNFAFSGLSFSPLPTSAQCVVFGIIPMTYNFADVCYLRLGEKTWTWIQCDHEIRITLSYTNPVFYDGAFYCLSQERHIGVFDIKDGKSDWTILCAPQPYKSMNENYLVGCDGELFSVYIGPKGKWVDVHKWDYLKSKWMAVNSLKDKMLFVSRSTCVSLKATTEGMQNKIYFPITFRDKNDYVYYSLDSRSWHSSFGDYHSENNY</sequence>
<dbReference type="Pfam" id="PF03478">
    <property type="entry name" value="Beta-prop_KIB1-4"/>
    <property type="match status" value="2"/>
</dbReference>
<feature type="domain" description="KIB1-4 beta-propeller" evidence="1">
    <location>
        <begin position="52"/>
        <end position="310"/>
    </location>
</feature>
<evidence type="ECO:0000313" key="3">
    <source>
        <dbReference type="Proteomes" id="UP000631114"/>
    </source>
</evidence>
<keyword evidence="3" id="KW-1185">Reference proteome</keyword>
<proteinExistence type="predicted"/>
<dbReference type="InterPro" id="IPR005174">
    <property type="entry name" value="KIB1-4_b-propeller"/>
</dbReference>
<dbReference type="InterPro" id="IPR011043">
    <property type="entry name" value="Gal_Oxase/kelch_b-propeller"/>
</dbReference>
<organism evidence="2 3">
    <name type="scientific">Coptis chinensis</name>
    <dbReference type="NCBI Taxonomy" id="261450"/>
    <lineage>
        <taxon>Eukaryota</taxon>
        <taxon>Viridiplantae</taxon>
        <taxon>Streptophyta</taxon>
        <taxon>Embryophyta</taxon>
        <taxon>Tracheophyta</taxon>
        <taxon>Spermatophyta</taxon>
        <taxon>Magnoliopsida</taxon>
        <taxon>Ranunculales</taxon>
        <taxon>Ranunculaceae</taxon>
        <taxon>Coptidoideae</taxon>
        <taxon>Coptis</taxon>
    </lineage>
</organism>
<accession>A0A835IQH4</accession>
<name>A0A835IQH4_9MAGN</name>
<dbReference type="EMBL" id="JADFTS010000002">
    <property type="protein sequence ID" value="KAF9622261.1"/>
    <property type="molecule type" value="Genomic_DNA"/>
</dbReference>
<dbReference type="PANTHER" id="PTHR33127">
    <property type="entry name" value="TRANSMEMBRANE PROTEIN"/>
    <property type="match status" value="1"/>
</dbReference>
<dbReference type="SUPFAM" id="SSF50965">
    <property type="entry name" value="Galactose oxidase, central domain"/>
    <property type="match status" value="1"/>
</dbReference>